<feature type="domain" description="IBB" evidence="6">
    <location>
        <begin position="1"/>
        <end position="60"/>
    </location>
</feature>
<evidence type="ECO:0000256" key="1">
    <source>
        <dbReference type="ARBA" id="ARBA00010394"/>
    </source>
</evidence>
<dbReference type="InterPro" id="IPR002652">
    <property type="entry name" value="Importin-a_IBB"/>
</dbReference>
<organism evidence="7 8">
    <name type="scientific">Saponaria officinalis</name>
    <name type="common">Common soapwort</name>
    <name type="synonym">Lychnis saponaria</name>
    <dbReference type="NCBI Taxonomy" id="3572"/>
    <lineage>
        <taxon>Eukaryota</taxon>
        <taxon>Viridiplantae</taxon>
        <taxon>Streptophyta</taxon>
        <taxon>Embryophyta</taxon>
        <taxon>Tracheophyta</taxon>
        <taxon>Spermatophyta</taxon>
        <taxon>Magnoliopsida</taxon>
        <taxon>eudicotyledons</taxon>
        <taxon>Gunneridae</taxon>
        <taxon>Pentapetalae</taxon>
        <taxon>Caryophyllales</taxon>
        <taxon>Caryophyllaceae</taxon>
        <taxon>Caryophylleae</taxon>
        <taxon>Saponaria</taxon>
    </lineage>
</organism>
<keyword evidence="8" id="KW-1185">Reference proteome</keyword>
<keyword evidence="4" id="KW-0653">Protein transport</keyword>
<evidence type="ECO:0000313" key="7">
    <source>
        <dbReference type="EMBL" id="KAK9726245.1"/>
    </source>
</evidence>
<reference evidence="7" key="1">
    <citation type="submission" date="2024-03" db="EMBL/GenBank/DDBJ databases">
        <title>WGS assembly of Saponaria officinalis var. Norfolk2.</title>
        <authorList>
            <person name="Jenkins J."/>
            <person name="Shu S."/>
            <person name="Grimwood J."/>
            <person name="Barry K."/>
            <person name="Goodstein D."/>
            <person name="Schmutz J."/>
            <person name="Leebens-Mack J."/>
            <person name="Osbourn A."/>
        </authorList>
    </citation>
    <scope>NUCLEOTIDE SEQUENCE [LARGE SCALE GENOMIC DNA]</scope>
    <source>
        <strain evidence="7">JIC</strain>
    </source>
</reference>
<keyword evidence="2 5" id="KW-0813">Transport</keyword>
<dbReference type="FunFam" id="1.20.5.690:FF:000002">
    <property type="entry name" value="Importin subunit alpha"/>
    <property type="match status" value="1"/>
</dbReference>
<accession>A0AAW1KYR0</accession>
<evidence type="ECO:0000256" key="5">
    <source>
        <dbReference type="PROSITE-ProRule" id="PRU00561"/>
    </source>
</evidence>
<dbReference type="Gene3D" id="1.20.5.690">
    <property type="entry name" value="Importin-alpha, importin-beta-binding domain"/>
    <property type="match status" value="1"/>
</dbReference>
<dbReference type="Pfam" id="PF01749">
    <property type="entry name" value="IBB"/>
    <property type="match status" value="1"/>
</dbReference>
<dbReference type="EMBL" id="JBDFQZ010000005">
    <property type="protein sequence ID" value="KAK9726245.1"/>
    <property type="molecule type" value="Genomic_DNA"/>
</dbReference>
<dbReference type="InterPro" id="IPR036975">
    <property type="entry name" value="Importin-a_IBB_sf"/>
</dbReference>
<name>A0AAW1KYR0_SAPOF</name>
<evidence type="ECO:0000256" key="4">
    <source>
        <dbReference type="ARBA" id="ARBA00022927"/>
    </source>
</evidence>
<comment type="caution">
    <text evidence="7">The sequence shown here is derived from an EMBL/GenBank/DDBJ whole genome shotgun (WGS) entry which is preliminary data.</text>
</comment>
<gene>
    <name evidence="7" type="ORF">RND81_05G201600</name>
</gene>
<dbReference type="GO" id="GO:0061608">
    <property type="term" value="F:nuclear import signal receptor activity"/>
    <property type="evidence" value="ECO:0007669"/>
    <property type="project" value="InterPro"/>
</dbReference>
<dbReference type="GO" id="GO:0006606">
    <property type="term" value="P:protein import into nucleus"/>
    <property type="evidence" value="ECO:0007669"/>
    <property type="project" value="InterPro"/>
</dbReference>
<keyword evidence="3" id="KW-0677">Repeat</keyword>
<dbReference type="PROSITE" id="PS51214">
    <property type="entry name" value="IBB"/>
    <property type="match status" value="1"/>
</dbReference>
<sequence>MSLRPNARKEVRRSRYKVAVDADEGCQRREDNMVEIRKNCREENLQGSVVKVFKVPPPPPPPLSNFRRLIGRWRVFRRWLPACIPG</sequence>
<comment type="similarity">
    <text evidence="1">Belongs to the importin alpha family.</text>
</comment>
<dbReference type="Proteomes" id="UP001443914">
    <property type="component" value="Unassembled WGS sequence"/>
</dbReference>
<evidence type="ECO:0000313" key="8">
    <source>
        <dbReference type="Proteomes" id="UP001443914"/>
    </source>
</evidence>
<dbReference type="AlphaFoldDB" id="A0AAW1KYR0"/>
<proteinExistence type="inferred from homology"/>
<evidence type="ECO:0000256" key="2">
    <source>
        <dbReference type="ARBA" id="ARBA00022448"/>
    </source>
</evidence>
<evidence type="ECO:0000259" key="6">
    <source>
        <dbReference type="PROSITE" id="PS51214"/>
    </source>
</evidence>
<protein>
    <recommendedName>
        <fullName evidence="6">IBB domain-containing protein</fullName>
    </recommendedName>
</protein>
<evidence type="ECO:0000256" key="3">
    <source>
        <dbReference type="ARBA" id="ARBA00022737"/>
    </source>
</evidence>